<dbReference type="InterPro" id="IPR050121">
    <property type="entry name" value="Cytochrome_P450_monoxygenase"/>
</dbReference>
<keyword evidence="7" id="KW-0479">Metal-binding</keyword>
<keyword evidence="11" id="KW-0503">Monooxygenase</keyword>
<dbReference type="AlphaFoldDB" id="A0A8H6Z8L1"/>
<dbReference type="Proteomes" id="UP000623467">
    <property type="component" value="Unassembled WGS sequence"/>
</dbReference>
<evidence type="ECO:0000256" key="4">
    <source>
        <dbReference type="ARBA" id="ARBA00010617"/>
    </source>
</evidence>
<accession>A0A8H6Z8L1</accession>
<proteinExistence type="inferred from homology"/>
<dbReference type="PANTHER" id="PTHR24305:SF166">
    <property type="entry name" value="CYTOCHROME P450 12A4, MITOCHONDRIAL-RELATED"/>
    <property type="match status" value="1"/>
</dbReference>
<evidence type="ECO:0000256" key="5">
    <source>
        <dbReference type="ARBA" id="ARBA00022617"/>
    </source>
</evidence>
<dbReference type="Pfam" id="PF00067">
    <property type="entry name" value="p450"/>
    <property type="match status" value="1"/>
</dbReference>
<evidence type="ECO:0000256" key="3">
    <source>
        <dbReference type="ARBA" id="ARBA00004721"/>
    </source>
</evidence>
<dbReference type="GO" id="GO:0020037">
    <property type="term" value="F:heme binding"/>
    <property type="evidence" value="ECO:0007669"/>
    <property type="project" value="InterPro"/>
</dbReference>
<dbReference type="OrthoDB" id="3203564at2759"/>
<dbReference type="SUPFAM" id="SSF48264">
    <property type="entry name" value="Cytochrome P450"/>
    <property type="match status" value="1"/>
</dbReference>
<evidence type="ECO:0000256" key="9">
    <source>
        <dbReference type="ARBA" id="ARBA00023002"/>
    </source>
</evidence>
<comment type="pathway">
    <text evidence="3">Secondary metabolite biosynthesis; terpenoid biosynthesis.</text>
</comment>
<keyword evidence="9" id="KW-0560">Oxidoreductase</keyword>
<evidence type="ECO:0000256" key="8">
    <source>
        <dbReference type="ARBA" id="ARBA00022989"/>
    </source>
</evidence>
<evidence type="ECO:0000256" key="12">
    <source>
        <dbReference type="ARBA" id="ARBA00023136"/>
    </source>
</evidence>
<dbReference type="InterPro" id="IPR036396">
    <property type="entry name" value="Cyt_P450_sf"/>
</dbReference>
<evidence type="ECO:0000313" key="13">
    <source>
        <dbReference type="EMBL" id="KAF7372787.1"/>
    </source>
</evidence>
<evidence type="ECO:0000256" key="11">
    <source>
        <dbReference type="ARBA" id="ARBA00023033"/>
    </source>
</evidence>
<keyword evidence="6" id="KW-0812">Transmembrane</keyword>
<dbReference type="Gene3D" id="1.10.630.10">
    <property type="entry name" value="Cytochrome P450"/>
    <property type="match status" value="1"/>
</dbReference>
<gene>
    <name evidence="13" type="ORF">MSAN_00484500</name>
</gene>
<evidence type="ECO:0000256" key="1">
    <source>
        <dbReference type="ARBA" id="ARBA00001971"/>
    </source>
</evidence>
<keyword evidence="12" id="KW-0472">Membrane</keyword>
<evidence type="ECO:0000256" key="7">
    <source>
        <dbReference type="ARBA" id="ARBA00022723"/>
    </source>
</evidence>
<name>A0A8H6Z8L1_9AGAR</name>
<keyword evidence="5" id="KW-0349">Heme</keyword>
<comment type="caution">
    <text evidence="13">The sequence shown here is derived from an EMBL/GenBank/DDBJ whole genome shotgun (WGS) entry which is preliminary data.</text>
</comment>
<dbReference type="PANTHER" id="PTHR24305">
    <property type="entry name" value="CYTOCHROME P450"/>
    <property type="match status" value="1"/>
</dbReference>
<dbReference type="GO" id="GO:0004497">
    <property type="term" value="F:monooxygenase activity"/>
    <property type="evidence" value="ECO:0007669"/>
    <property type="project" value="UniProtKB-KW"/>
</dbReference>
<reference evidence="13" key="1">
    <citation type="submission" date="2020-05" db="EMBL/GenBank/DDBJ databases">
        <title>Mycena genomes resolve the evolution of fungal bioluminescence.</title>
        <authorList>
            <person name="Tsai I.J."/>
        </authorList>
    </citation>
    <scope>NUCLEOTIDE SEQUENCE</scope>
    <source>
        <strain evidence="13">160909Yilan</strain>
    </source>
</reference>
<organism evidence="13 14">
    <name type="scientific">Mycena sanguinolenta</name>
    <dbReference type="NCBI Taxonomy" id="230812"/>
    <lineage>
        <taxon>Eukaryota</taxon>
        <taxon>Fungi</taxon>
        <taxon>Dikarya</taxon>
        <taxon>Basidiomycota</taxon>
        <taxon>Agaricomycotina</taxon>
        <taxon>Agaricomycetes</taxon>
        <taxon>Agaricomycetidae</taxon>
        <taxon>Agaricales</taxon>
        <taxon>Marasmiineae</taxon>
        <taxon>Mycenaceae</taxon>
        <taxon>Mycena</taxon>
    </lineage>
</organism>
<keyword evidence="10" id="KW-0408">Iron</keyword>
<protein>
    <submittedName>
        <fullName evidence="13">Cytochrome P450</fullName>
    </submittedName>
</protein>
<keyword evidence="14" id="KW-1185">Reference proteome</keyword>
<dbReference type="GO" id="GO:0016020">
    <property type="term" value="C:membrane"/>
    <property type="evidence" value="ECO:0007669"/>
    <property type="project" value="UniProtKB-SubCell"/>
</dbReference>
<dbReference type="EMBL" id="JACAZH010000003">
    <property type="protein sequence ID" value="KAF7372787.1"/>
    <property type="molecule type" value="Genomic_DNA"/>
</dbReference>
<dbReference type="GO" id="GO:0016705">
    <property type="term" value="F:oxidoreductase activity, acting on paired donors, with incorporation or reduction of molecular oxygen"/>
    <property type="evidence" value="ECO:0007669"/>
    <property type="project" value="InterPro"/>
</dbReference>
<dbReference type="GO" id="GO:0005506">
    <property type="term" value="F:iron ion binding"/>
    <property type="evidence" value="ECO:0007669"/>
    <property type="project" value="InterPro"/>
</dbReference>
<evidence type="ECO:0000313" key="14">
    <source>
        <dbReference type="Proteomes" id="UP000623467"/>
    </source>
</evidence>
<sequence length="159" mass="17534">MPAGQESMRLNPALGQTFRTNRADDVLPLSRPMLGTDGRLHTQLSVSKGTVVVINIASSNRRKDVWGDDAEEFNPGRWLNNGLTVPLEKTPGMVYGSILNFLAGNRTCPGWRIAVLELQTFICDIIEGFRILPVPGDVVVREFHGVSIPKVDGRPVRGW</sequence>
<keyword evidence="8" id="KW-1133">Transmembrane helix</keyword>
<comment type="subcellular location">
    <subcellularLocation>
        <location evidence="2">Membrane</location>
    </subcellularLocation>
</comment>
<evidence type="ECO:0000256" key="2">
    <source>
        <dbReference type="ARBA" id="ARBA00004370"/>
    </source>
</evidence>
<dbReference type="InterPro" id="IPR001128">
    <property type="entry name" value="Cyt_P450"/>
</dbReference>
<evidence type="ECO:0000256" key="6">
    <source>
        <dbReference type="ARBA" id="ARBA00022692"/>
    </source>
</evidence>
<comment type="cofactor">
    <cofactor evidence="1">
        <name>heme</name>
        <dbReference type="ChEBI" id="CHEBI:30413"/>
    </cofactor>
</comment>
<comment type="similarity">
    <text evidence="4">Belongs to the cytochrome P450 family.</text>
</comment>
<evidence type="ECO:0000256" key="10">
    <source>
        <dbReference type="ARBA" id="ARBA00023004"/>
    </source>
</evidence>